<protein>
    <submittedName>
        <fullName evidence="1">Uncharacterized protein</fullName>
    </submittedName>
</protein>
<dbReference type="RefSeq" id="YP_006988520.1">
    <property type="nucleotide sequence ID" value="NC_019406.1"/>
</dbReference>
<dbReference type="GeneID" id="13995214"/>
<accession>K4JSQ1</accession>
<sequence length="127" mass="14501">MIQADLPFTDHDPADIIEGPRISLRYGSAPTEICVGAREWRRTDRGDRFTYQGRWRSIDDYTDEDCVAGKRVRVKWRDGFREGIAEMDEEGFILVGGIPYHAKSVEVVPDPTCLNMFERAIAAHRGE</sequence>
<organism evidence="1 2">
    <name type="scientific">Caulobacter phage CcrColossus</name>
    <dbReference type="NCBI Taxonomy" id="1211640"/>
    <lineage>
        <taxon>Viruses</taxon>
        <taxon>Duplodnaviria</taxon>
        <taxon>Heunggongvirae</taxon>
        <taxon>Uroviricota</taxon>
        <taxon>Caudoviricetes</taxon>
        <taxon>Jeanschmidtviridae</taxon>
        <taxon>Colossusvirus</taxon>
        <taxon>Colossusvirus colossus</taxon>
    </lineage>
</organism>
<dbReference type="KEGG" id="vg:13995214"/>
<proteinExistence type="predicted"/>
<gene>
    <name evidence="1" type="ORF">CcrColossus_gp286</name>
</gene>
<dbReference type="Proteomes" id="UP000000463">
    <property type="component" value="Segment"/>
</dbReference>
<name>K4JSQ1_9CAUD</name>
<evidence type="ECO:0000313" key="1">
    <source>
        <dbReference type="EMBL" id="AFU88156.1"/>
    </source>
</evidence>
<dbReference type="EMBL" id="JX100810">
    <property type="protein sequence ID" value="AFU88156.1"/>
    <property type="molecule type" value="Genomic_DNA"/>
</dbReference>
<keyword evidence="2" id="KW-1185">Reference proteome</keyword>
<evidence type="ECO:0000313" key="2">
    <source>
        <dbReference type="Proteomes" id="UP000000463"/>
    </source>
</evidence>
<reference evidence="1 2" key="1">
    <citation type="journal article" date="2012" name="BMC Genomics">
        <title>The Caulobacter crescentus phage phiCbK: genomics of a canonical phage.</title>
        <authorList>
            <person name="Gill J.J."/>
            <person name="Berry J.D."/>
            <person name="Russell W.K."/>
            <person name="Lessor L."/>
            <person name="Escobar Garcia D.A."/>
            <person name="Hernandez D."/>
            <person name="Kane A."/>
            <person name="Keene J."/>
            <person name="Maddox M."/>
            <person name="Martin R."/>
            <person name="Mohan S."/>
            <person name="Thorn A.M."/>
            <person name="Russell D.H."/>
            <person name="Young R."/>
        </authorList>
    </citation>
    <scope>NUCLEOTIDE SEQUENCE [LARGE SCALE GENOMIC DNA]</scope>
</reference>